<keyword evidence="4" id="KW-0479">Metal-binding</keyword>
<comment type="similarity">
    <text evidence="2">Belongs to the cytochrome P450 family.</text>
</comment>
<evidence type="ECO:0000256" key="6">
    <source>
        <dbReference type="ARBA" id="ARBA00023004"/>
    </source>
</evidence>
<organism evidence="9">
    <name type="scientific">Culicoides sonorensis</name>
    <name type="common">Biting midge</name>
    <dbReference type="NCBI Taxonomy" id="179676"/>
    <lineage>
        <taxon>Eukaryota</taxon>
        <taxon>Metazoa</taxon>
        <taxon>Ecdysozoa</taxon>
        <taxon>Arthropoda</taxon>
        <taxon>Hexapoda</taxon>
        <taxon>Insecta</taxon>
        <taxon>Pterygota</taxon>
        <taxon>Neoptera</taxon>
        <taxon>Endopterygota</taxon>
        <taxon>Diptera</taxon>
        <taxon>Nematocera</taxon>
        <taxon>Chironomoidea</taxon>
        <taxon>Ceratopogonidae</taxon>
        <taxon>Ceratopogoninae</taxon>
        <taxon>Culicoides</taxon>
        <taxon>Monoculicoides</taxon>
    </lineage>
</organism>
<reference evidence="9" key="1">
    <citation type="submission" date="2018-07" db="EMBL/GenBank/DDBJ databases">
        <authorList>
            <person name="Quirk P.G."/>
            <person name="Krulwich T.A."/>
        </authorList>
    </citation>
    <scope>NUCLEOTIDE SEQUENCE</scope>
</reference>
<evidence type="ECO:0000256" key="5">
    <source>
        <dbReference type="ARBA" id="ARBA00023002"/>
    </source>
</evidence>
<keyword evidence="8" id="KW-0472">Membrane</keyword>
<dbReference type="AlphaFoldDB" id="A0A336MUD9"/>
<dbReference type="GO" id="GO:0004497">
    <property type="term" value="F:monooxygenase activity"/>
    <property type="evidence" value="ECO:0007669"/>
    <property type="project" value="UniProtKB-KW"/>
</dbReference>
<protein>
    <submittedName>
        <fullName evidence="9">CSON007612 protein</fullName>
    </submittedName>
</protein>
<dbReference type="InterPro" id="IPR001128">
    <property type="entry name" value="Cyt_P450"/>
</dbReference>
<evidence type="ECO:0000256" key="3">
    <source>
        <dbReference type="ARBA" id="ARBA00022617"/>
    </source>
</evidence>
<dbReference type="InterPro" id="IPR050196">
    <property type="entry name" value="Cytochrome_P450_Monoox"/>
</dbReference>
<comment type="cofactor">
    <cofactor evidence="1">
        <name>heme</name>
        <dbReference type="ChEBI" id="CHEBI:30413"/>
    </cofactor>
</comment>
<keyword evidence="6" id="KW-0408">Iron</keyword>
<evidence type="ECO:0000256" key="7">
    <source>
        <dbReference type="ARBA" id="ARBA00023033"/>
    </source>
</evidence>
<keyword evidence="5" id="KW-0560">Oxidoreductase</keyword>
<dbReference type="Gene3D" id="1.10.630.10">
    <property type="entry name" value="Cytochrome P450"/>
    <property type="match status" value="2"/>
</dbReference>
<dbReference type="InterPro" id="IPR036396">
    <property type="entry name" value="Cyt_P450_sf"/>
</dbReference>
<dbReference type="GO" id="GO:0020037">
    <property type="term" value="F:heme binding"/>
    <property type="evidence" value="ECO:0007669"/>
    <property type="project" value="InterPro"/>
</dbReference>
<dbReference type="EMBL" id="UFQT01002875">
    <property type="protein sequence ID" value="SSX34204.1"/>
    <property type="molecule type" value="Genomic_DNA"/>
</dbReference>
<dbReference type="PANTHER" id="PTHR24291">
    <property type="entry name" value="CYTOCHROME P450 FAMILY 4"/>
    <property type="match status" value="1"/>
</dbReference>
<proteinExistence type="inferred from homology"/>
<name>A0A336MUD9_CULSO</name>
<dbReference type="Pfam" id="PF00067">
    <property type="entry name" value="p450"/>
    <property type="match status" value="1"/>
</dbReference>
<keyword evidence="7" id="KW-0503">Monooxygenase</keyword>
<evidence type="ECO:0000256" key="2">
    <source>
        <dbReference type="ARBA" id="ARBA00010617"/>
    </source>
</evidence>
<accession>A0A336MUD9</accession>
<dbReference type="VEuPathDB" id="VectorBase:CSON007612"/>
<dbReference type="CDD" id="cd20628">
    <property type="entry name" value="CYP4"/>
    <property type="match status" value="1"/>
</dbReference>
<dbReference type="PANTHER" id="PTHR24291:SF187">
    <property type="entry name" value="CYTOCHROME P450 4AE1-RELATED"/>
    <property type="match status" value="1"/>
</dbReference>
<evidence type="ECO:0000256" key="4">
    <source>
        <dbReference type="ARBA" id="ARBA00022723"/>
    </source>
</evidence>
<evidence type="ECO:0000256" key="8">
    <source>
        <dbReference type="SAM" id="Phobius"/>
    </source>
</evidence>
<evidence type="ECO:0000256" key="1">
    <source>
        <dbReference type="ARBA" id="ARBA00001971"/>
    </source>
</evidence>
<feature type="transmembrane region" description="Helical" evidence="8">
    <location>
        <begin position="41"/>
        <end position="61"/>
    </location>
</feature>
<gene>
    <name evidence="9" type="primary">CSON007612</name>
</gene>
<keyword evidence="3" id="KW-0349">Heme</keyword>
<dbReference type="SUPFAM" id="SSF48264">
    <property type="entry name" value="Cytochrome P450"/>
    <property type="match status" value="1"/>
</dbReference>
<keyword evidence="8" id="KW-0812">Transmembrane</keyword>
<dbReference type="GO" id="GO:0005506">
    <property type="term" value="F:iron ion binding"/>
    <property type="evidence" value="ECO:0007669"/>
    <property type="project" value="InterPro"/>
</dbReference>
<evidence type="ECO:0000313" key="9">
    <source>
        <dbReference type="EMBL" id="SSX34204.1"/>
    </source>
</evidence>
<sequence length="481" mass="55612">MLGLVQLLSACRDIDIGRDSFIAYNLNFLLKHLKDQSKGNFNIMSSQILIAIGLCCFYFIVKFIRKTLEQEKWSKNFRQPPKVPLLGIFLTIPKQPEEIFQKMMDFPRIYGPNLAIWGIGNKVDLLVTNPKDVEAILNGKTTKKSRLYDFIEPWLGTGLLISFGKKWFNRRKIITPSFHFKILEKFIEVFNEQDKILVEKLNEKGGNEFNIYTNINAIALDNVCEAAMGVKINAQENPEQPYIKAVQEMSELVFDRIFSILHQFPRIYALTPKAKRSRDVIKILHAFTDKVITDRRKQLENSNFKMNNNFTSDTNTDEIYGSKTKLSFLDMLLNATIDGKPLSNMDIREEVDTFMFEGHDTTTSAMTFTIYHLAMNPEIQEIAYTELRNLLGPDPDTPCTYNDLQEMKYLEMVIKEAIRMHPSVPLIGRQRFAMLEMKCVISTILRNYRVIATEKTKSLVLRADIVLRPIGGMFVRLEKRT</sequence>
<keyword evidence="8" id="KW-1133">Transmembrane helix</keyword>
<dbReference type="GO" id="GO:0016705">
    <property type="term" value="F:oxidoreductase activity, acting on paired donors, with incorporation or reduction of molecular oxygen"/>
    <property type="evidence" value="ECO:0007669"/>
    <property type="project" value="InterPro"/>
</dbReference>